<dbReference type="PROSITE" id="PS50053">
    <property type="entry name" value="UBIQUITIN_2"/>
    <property type="match status" value="1"/>
</dbReference>
<dbReference type="SUPFAM" id="SSF54236">
    <property type="entry name" value="Ubiquitin-like"/>
    <property type="match status" value="1"/>
</dbReference>
<dbReference type="PROSITE" id="PS51397">
    <property type="entry name" value="WLM"/>
    <property type="match status" value="1"/>
</dbReference>
<evidence type="ECO:0000259" key="3">
    <source>
        <dbReference type="PROSITE" id="PS51397"/>
    </source>
</evidence>
<feature type="domain" description="Ubiquitin-like" evidence="2">
    <location>
        <begin position="1"/>
        <end position="62"/>
    </location>
</feature>
<feature type="region of interest" description="Disordered" evidence="1">
    <location>
        <begin position="253"/>
        <end position="300"/>
    </location>
</feature>
<gene>
    <name evidence="4" type="ORF">LPJ64_001626</name>
</gene>
<evidence type="ECO:0000313" key="5">
    <source>
        <dbReference type="Proteomes" id="UP001145021"/>
    </source>
</evidence>
<proteinExistence type="predicted"/>
<dbReference type="InterPro" id="IPR013536">
    <property type="entry name" value="WLM_dom"/>
</dbReference>
<reference evidence="4" key="1">
    <citation type="submission" date="2022-07" db="EMBL/GenBank/DDBJ databases">
        <title>Phylogenomic reconstructions and comparative analyses of Kickxellomycotina fungi.</title>
        <authorList>
            <person name="Reynolds N.K."/>
            <person name="Stajich J.E."/>
            <person name="Barry K."/>
            <person name="Grigoriev I.V."/>
            <person name="Crous P."/>
            <person name="Smith M.E."/>
        </authorList>
    </citation>
    <scope>NUCLEOTIDE SEQUENCE</scope>
    <source>
        <strain evidence="4">NBRC 105413</strain>
    </source>
</reference>
<evidence type="ECO:0000259" key="2">
    <source>
        <dbReference type="PROSITE" id="PS50053"/>
    </source>
</evidence>
<dbReference type="Gene3D" id="3.10.20.90">
    <property type="entry name" value="Phosphatidylinositol 3-kinase Catalytic Subunit, Chain A, domain 1"/>
    <property type="match status" value="1"/>
</dbReference>
<dbReference type="Pfam" id="PF08325">
    <property type="entry name" value="WLM"/>
    <property type="match status" value="1"/>
</dbReference>
<accession>A0A9W7XPK1</accession>
<dbReference type="PANTHER" id="PTHR47795:SF1">
    <property type="entry name" value="DNA-DEPENDENT METALLOPROTEASE WSS1 HOMOLOG 2"/>
    <property type="match status" value="1"/>
</dbReference>
<name>A0A9W7XPK1_9FUNG</name>
<evidence type="ECO:0000313" key="4">
    <source>
        <dbReference type="EMBL" id="KAJ1646952.1"/>
    </source>
</evidence>
<evidence type="ECO:0008006" key="6">
    <source>
        <dbReference type="Google" id="ProtNLM"/>
    </source>
</evidence>
<keyword evidence="5" id="KW-1185">Reference proteome</keyword>
<protein>
    <recommendedName>
        <fullName evidence="6">WLM-domain-containing protein</fullName>
    </recommendedName>
</protein>
<dbReference type="PANTHER" id="PTHR47795">
    <property type="entry name" value="UBIQUITIN AND WLM DOMAIN-CONTAINING METALLOPROTEASE SPCC1442.07C"/>
    <property type="match status" value="1"/>
</dbReference>
<organism evidence="4 5">
    <name type="scientific">Coemansia asiatica</name>
    <dbReference type="NCBI Taxonomy" id="1052880"/>
    <lineage>
        <taxon>Eukaryota</taxon>
        <taxon>Fungi</taxon>
        <taxon>Fungi incertae sedis</taxon>
        <taxon>Zoopagomycota</taxon>
        <taxon>Kickxellomycotina</taxon>
        <taxon>Kickxellomycetes</taxon>
        <taxon>Kickxellales</taxon>
        <taxon>Kickxellaceae</taxon>
        <taxon>Coemansia</taxon>
    </lineage>
</organism>
<dbReference type="Proteomes" id="UP001145021">
    <property type="component" value="Unassembled WGS sequence"/>
</dbReference>
<dbReference type="Pfam" id="PF00240">
    <property type="entry name" value="ubiquitin"/>
    <property type="match status" value="1"/>
</dbReference>
<dbReference type="InterPro" id="IPR029071">
    <property type="entry name" value="Ubiquitin-like_domsf"/>
</dbReference>
<feature type="domain" description="WLM" evidence="3">
    <location>
        <begin position="118"/>
        <end position="315"/>
    </location>
</feature>
<dbReference type="AlphaFoldDB" id="A0A9W7XPK1"/>
<dbReference type="InterPro" id="IPR000626">
    <property type="entry name" value="Ubiquitin-like_dom"/>
</dbReference>
<sequence length="317" mass="36384">MVSFKVGYKKTIHEFNTPANTTLGELRKQIGHLYGIEPDNQRLILKGRVLSRNSNSDELVVETLIPANSQLLLIGTPAAQIEQLYDREQRHKEAETNYERYRATSADVQRTRPKFGSLDSKDTKYTFHSFATLPNLPNREQAMGILTRLAEDEGVRQIMLKREYSVGVLRELHPAERTILGYNRNRGQVIALRLRADDLDGFRTYESIREVLMHELAHMVWDEHDDNFHRLNREHCREVIELNWTLRGQTIGGPNAPRYYEPKSEDAASVDGGSLRHSGFVLGGQAPQLPSDTEDMSEADIRRELAYQAWQKRSGKQ</sequence>
<comment type="caution">
    <text evidence="4">The sequence shown here is derived from an EMBL/GenBank/DDBJ whole genome shotgun (WGS) entry which is preliminary data.</text>
</comment>
<evidence type="ECO:0000256" key="1">
    <source>
        <dbReference type="SAM" id="MobiDB-lite"/>
    </source>
</evidence>
<dbReference type="GO" id="GO:0070628">
    <property type="term" value="F:proteasome binding"/>
    <property type="evidence" value="ECO:0007669"/>
    <property type="project" value="TreeGrafter"/>
</dbReference>
<dbReference type="EMBL" id="JANBOH010000044">
    <property type="protein sequence ID" value="KAJ1646952.1"/>
    <property type="molecule type" value="Genomic_DNA"/>
</dbReference>